<dbReference type="EMBL" id="CP061800">
    <property type="protein sequence ID" value="QTA84125.1"/>
    <property type="molecule type" value="Genomic_DNA"/>
</dbReference>
<evidence type="ECO:0000313" key="2">
    <source>
        <dbReference type="Proteomes" id="UP000663722"/>
    </source>
</evidence>
<proteinExistence type="predicted"/>
<dbReference type="KEGG" id="dmm:dnm_001180"/>
<reference evidence="1" key="1">
    <citation type="journal article" date="2021" name="Microb. Physiol.">
        <title>Proteogenomic Insights into the Physiology of Marine, Sulfate-Reducing, Filamentous Desulfonema limicola and Desulfonema magnum.</title>
        <authorList>
            <person name="Schnaars V."/>
            <person name="Wohlbrand L."/>
            <person name="Scheve S."/>
            <person name="Hinrichs C."/>
            <person name="Reinhardt R."/>
            <person name="Rabus R."/>
        </authorList>
    </citation>
    <scope>NUCLEOTIDE SEQUENCE</scope>
    <source>
        <strain evidence="1">4be13</strain>
    </source>
</reference>
<name>A0A975BF36_9BACT</name>
<accession>A0A975BF36</accession>
<sequence>MFRTGLQTPSRKQGGSSRDASSFYFVPPLPAGAVNVFVQRGGVTSPHFFGV</sequence>
<protein>
    <submittedName>
        <fullName evidence="1">Uncharacterized protein</fullName>
    </submittedName>
</protein>
<gene>
    <name evidence="1" type="ORF">dnm_001180</name>
</gene>
<dbReference type="AlphaFoldDB" id="A0A975BF36"/>
<dbReference type="Proteomes" id="UP000663722">
    <property type="component" value="Chromosome"/>
</dbReference>
<organism evidence="1 2">
    <name type="scientific">Desulfonema magnum</name>
    <dbReference type="NCBI Taxonomy" id="45655"/>
    <lineage>
        <taxon>Bacteria</taxon>
        <taxon>Pseudomonadati</taxon>
        <taxon>Thermodesulfobacteriota</taxon>
        <taxon>Desulfobacteria</taxon>
        <taxon>Desulfobacterales</taxon>
        <taxon>Desulfococcaceae</taxon>
        <taxon>Desulfonema</taxon>
    </lineage>
</organism>
<keyword evidence="2" id="KW-1185">Reference proteome</keyword>
<evidence type="ECO:0000313" key="1">
    <source>
        <dbReference type="EMBL" id="QTA84125.1"/>
    </source>
</evidence>